<feature type="domain" description="AMP-dependent ligase C-terminal" evidence="2">
    <location>
        <begin position="351"/>
        <end position="444"/>
    </location>
</feature>
<dbReference type="SUPFAM" id="SSF56801">
    <property type="entry name" value="Acetyl-CoA synthetase-like"/>
    <property type="match status" value="1"/>
</dbReference>
<keyword evidence="4" id="KW-1185">Reference proteome</keyword>
<dbReference type="PANTHER" id="PTHR43845">
    <property type="entry name" value="BLR5969 PROTEIN"/>
    <property type="match status" value="1"/>
</dbReference>
<accession>A0ABM9D9T1</accession>
<dbReference type="InterPro" id="IPR000873">
    <property type="entry name" value="AMP-dep_synth/lig_dom"/>
</dbReference>
<dbReference type="InterPro" id="IPR028154">
    <property type="entry name" value="AMP-dep_Lig_C"/>
</dbReference>
<dbReference type="Pfam" id="PF00501">
    <property type="entry name" value="AMP-binding"/>
    <property type="match status" value="1"/>
</dbReference>
<keyword evidence="3" id="KW-0436">Ligase</keyword>
<evidence type="ECO:0000259" key="2">
    <source>
        <dbReference type="Pfam" id="PF14535"/>
    </source>
</evidence>
<reference evidence="3 4" key="1">
    <citation type="submission" date="2022-03" db="EMBL/GenBank/DDBJ databases">
        <authorList>
            <person name="Koch H."/>
        </authorList>
    </citation>
    <scope>NUCLEOTIDE SEQUENCE [LARGE SCALE GENOMIC DNA]</scope>
    <source>
        <strain evidence="3 4">G1</strain>
    </source>
</reference>
<feature type="domain" description="AMP-dependent synthetase/ligase" evidence="1">
    <location>
        <begin position="70"/>
        <end position="302"/>
    </location>
</feature>
<dbReference type="Pfam" id="PF14535">
    <property type="entry name" value="AMP-binding_C_2"/>
    <property type="match status" value="1"/>
</dbReference>
<gene>
    <name evidence="3" type="ORF">GEAMG1_2144</name>
</gene>
<organism evidence="3 4">
    <name type="scientific">Trichlorobacter ammonificans</name>
    <dbReference type="NCBI Taxonomy" id="2916410"/>
    <lineage>
        <taxon>Bacteria</taxon>
        <taxon>Pseudomonadati</taxon>
        <taxon>Thermodesulfobacteriota</taxon>
        <taxon>Desulfuromonadia</taxon>
        <taxon>Geobacterales</taxon>
        <taxon>Geobacteraceae</taxon>
        <taxon>Trichlorobacter</taxon>
    </lineage>
</organism>
<evidence type="ECO:0000313" key="3">
    <source>
        <dbReference type="EMBL" id="CAH2031979.1"/>
    </source>
</evidence>
<proteinExistence type="predicted"/>
<evidence type="ECO:0000259" key="1">
    <source>
        <dbReference type="Pfam" id="PF00501"/>
    </source>
</evidence>
<sequence>MPDTCTSTNRTDVFWDASVETLPRAELEALQLRLLKDHLDFAFRNSGYYRQSFADNGVSPRDLDSLHDLDKFPFINKQTLRERQTAHPLLGDITAVAEREVVYVSASSGSTGVPTLSPFTGKDFDDWQDLQARLFYQAGMRDHDRYLHALNFSLFVGGPDVIGAQRLGALCIWAGTVPAERLLFFAKELQPTVTWTTPSYAWYLGETALTEGMDPARDLAIRRIIVAGEPGGSIPETRRAIENLWNAELYDFYGISDIFGACAGMCSEREGLHIAEDHMLVEVLDPVSGKPCAHGEKGELVLTTLQKRARPMIRFRTGDIVTRDAAPCFCGRTHARIWIHGRTDDMFIINGVNLFPSDVEVAVRSIPEATGEYRIILTREQHLTRFHLEIEQRKGTATSNQALAEQVRLLLRNRHGIAPHTVKVLDDGALPRAVHKAKRVLDNR</sequence>
<dbReference type="RefSeq" id="WP_305732762.1">
    <property type="nucleotide sequence ID" value="NZ_OW150024.1"/>
</dbReference>
<dbReference type="Gene3D" id="3.30.300.30">
    <property type="match status" value="1"/>
</dbReference>
<dbReference type="GO" id="GO:0016874">
    <property type="term" value="F:ligase activity"/>
    <property type="evidence" value="ECO:0007669"/>
    <property type="project" value="UniProtKB-KW"/>
</dbReference>
<dbReference type="PANTHER" id="PTHR43845:SF1">
    <property type="entry name" value="BLR5969 PROTEIN"/>
    <property type="match status" value="1"/>
</dbReference>
<dbReference type="Proteomes" id="UP001295463">
    <property type="component" value="Chromosome"/>
</dbReference>
<dbReference type="InterPro" id="IPR042099">
    <property type="entry name" value="ANL_N_sf"/>
</dbReference>
<dbReference type="Gene3D" id="3.40.50.12780">
    <property type="entry name" value="N-terminal domain of ligase-like"/>
    <property type="match status" value="1"/>
</dbReference>
<dbReference type="EMBL" id="OW150024">
    <property type="protein sequence ID" value="CAH2031979.1"/>
    <property type="molecule type" value="Genomic_DNA"/>
</dbReference>
<dbReference type="InterPro" id="IPR045851">
    <property type="entry name" value="AMP-bd_C_sf"/>
</dbReference>
<evidence type="ECO:0000313" key="4">
    <source>
        <dbReference type="Proteomes" id="UP001295463"/>
    </source>
</evidence>
<name>A0ABM9D9T1_9BACT</name>
<protein>
    <submittedName>
        <fullName evidence="3">Phenylacetate--coenzyme A ligase</fullName>
    </submittedName>
</protein>